<dbReference type="Proteomes" id="UP000014728">
    <property type="component" value="Segment"/>
</dbReference>
<name>S0A332_9CAUD</name>
<accession>S0A332</accession>
<dbReference type="InterPro" id="IPR019096">
    <property type="entry name" value="YopX_protein"/>
</dbReference>
<protein>
    <submittedName>
        <fullName evidence="2">YopX protein</fullName>
    </submittedName>
</protein>
<proteinExistence type="predicted"/>
<evidence type="ECO:0000259" key="1">
    <source>
        <dbReference type="Pfam" id="PF09643"/>
    </source>
</evidence>
<dbReference type="Pfam" id="PF09643">
    <property type="entry name" value="YopX"/>
    <property type="match status" value="1"/>
</dbReference>
<dbReference type="OrthoDB" id="28597at10239"/>
<feature type="domain" description="YopX protein" evidence="1">
    <location>
        <begin position="8"/>
        <end position="114"/>
    </location>
</feature>
<sequence length="196" mass="22644">MQSTREIKFRAWDESANRYSKPFTLLSTVLNYTDDDGLGVIKSLTNEVVEQYTGLKDKKGNEIYEGDILSWRKPLMNTQTHTGDNIPNGSYTEPTEPFIKTFTEEVFFRDGMFCIEDGPNNTPLQWLFDEFDEVGIKCAISTGNDLFDLWDDSDCGNLQYLLDEYDLETVDELLEYCNYLEVIGNIHENPELIDKK</sequence>
<evidence type="ECO:0000313" key="2">
    <source>
        <dbReference type="EMBL" id="AGO48573.1"/>
    </source>
</evidence>
<dbReference type="EMBL" id="KC821620">
    <property type="protein sequence ID" value="AGO48573.1"/>
    <property type="molecule type" value="Genomic_DNA"/>
</dbReference>
<gene>
    <name evidence="2" type="ORF">Phi18:3_gp061</name>
</gene>
<dbReference type="GeneID" id="16797132"/>
<dbReference type="RefSeq" id="YP_008241254.1">
    <property type="nucleotide sequence ID" value="NC_021794.1"/>
</dbReference>
<dbReference type="Gene3D" id="2.30.30.290">
    <property type="entry name" value="YopX-like domains"/>
    <property type="match status" value="1"/>
</dbReference>
<reference evidence="3" key="2">
    <citation type="submission" date="2013-03" db="EMBL/GenBank/DDBJ databases">
        <title>The Cellulophaga phages: a novel, diverse, and globally ubiquitous model system.</title>
        <authorList>
            <person name="Holmfeldt K."/>
            <person name="Solonenko N."/>
            <person name="Shah M."/>
            <person name="Corrier K."/>
            <person name="Riemann L."/>
            <person name="VerBerkmoes N.C."/>
            <person name="Sullivan M.B."/>
        </authorList>
    </citation>
    <scope>NUCLEOTIDE SEQUENCE [LARGE SCALE GENOMIC DNA]</scope>
</reference>
<dbReference type="KEGG" id="vg:16797132"/>
<dbReference type="SUPFAM" id="SSF159006">
    <property type="entry name" value="YopX-like"/>
    <property type="match status" value="1"/>
</dbReference>
<reference evidence="2 3" key="1">
    <citation type="journal article" date="2013" name="Proc. Natl. Acad. Sci. U.S.A.">
        <title>Twelve previously unknown phage genera are ubiquitous in global oceans.</title>
        <authorList>
            <person name="Holmfeldt K."/>
            <person name="Solonenko N."/>
            <person name="Shah M."/>
            <person name="Corrier K."/>
            <person name="Riemann L."/>
            <person name="Verberkmoes N.C."/>
            <person name="Sullivan M.B."/>
        </authorList>
    </citation>
    <scope>NUCLEOTIDE SEQUENCE [LARGE SCALE GENOMIC DNA]</scope>
    <source>
        <strain evidence="2">Phi18:3</strain>
    </source>
</reference>
<dbReference type="InterPro" id="IPR023385">
    <property type="entry name" value="YopX-like_C"/>
</dbReference>
<evidence type="ECO:0000313" key="3">
    <source>
        <dbReference type="Proteomes" id="UP000014728"/>
    </source>
</evidence>
<organism evidence="2 3">
    <name type="scientific">Cellulophaga phage phi18:3</name>
    <dbReference type="NCBI Taxonomy" id="1327983"/>
    <lineage>
        <taxon>Viruses</taxon>
        <taxon>Duplodnaviria</taxon>
        <taxon>Heunggongvirae</taxon>
        <taxon>Uroviricota</taxon>
        <taxon>Caudoviricetes</taxon>
        <taxon>Pachyviridae</taxon>
        <taxon>Baltivirus</taxon>
        <taxon>Baltivirus phi18tres</taxon>
    </lineage>
</organism>
<keyword evidence="3" id="KW-1185">Reference proteome</keyword>